<evidence type="ECO:0000313" key="2">
    <source>
        <dbReference type="Proteomes" id="UP000504634"/>
    </source>
</evidence>
<feature type="compositionally biased region" description="Acidic residues" evidence="1">
    <location>
        <begin position="25"/>
        <end position="58"/>
    </location>
</feature>
<accession>A0A6J2UBJ0</accession>
<dbReference type="Proteomes" id="UP000504634">
    <property type="component" value="Unplaced"/>
</dbReference>
<sequence length="200" mass="22905">MGQRQSTANQENNTESNAADNAATNEEDNEVDNGGDNEVDNDEDDEVDNEEDDEVEELDTPRPAANQGGQSQESIDEDDRLIVQVLSSCPHHSVIPHRDQSMVVVRPGMLDRQRRRTRWGDGMDEVNADPLHEARELFEKDLEEERMKKFLEQKLERDKLPEDTPLPIFLQYREPKAPFVPSVNIPKRMHKKHNPASLNV</sequence>
<evidence type="ECO:0000256" key="1">
    <source>
        <dbReference type="SAM" id="MobiDB-lite"/>
    </source>
</evidence>
<dbReference type="RefSeq" id="XP_030384567.1">
    <property type="nucleotide sequence ID" value="XM_030528707.1"/>
</dbReference>
<feature type="compositionally biased region" description="Polar residues" evidence="1">
    <location>
        <begin position="1"/>
        <end position="10"/>
    </location>
</feature>
<dbReference type="AlphaFoldDB" id="A0A6J2UBJ0"/>
<dbReference type="GeneID" id="115631859"/>
<feature type="compositionally biased region" description="Low complexity" evidence="1">
    <location>
        <begin position="11"/>
        <end position="24"/>
    </location>
</feature>
<protein>
    <submittedName>
        <fullName evidence="3">Uncharacterized protein LOC115631859</fullName>
    </submittedName>
</protein>
<proteinExistence type="predicted"/>
<gene>
    <name evidence="3" type="primary">LOC115631859</name>
</gene>
<dbReference type="OrthoDB" id="7861854at2759"/>
<feature type="region of interest" description="Disordered" evidence="1">
    <location>
        <begin position="1"/>
        <end position="78"/>
    </location>
</feature>
<name>A0A6J2UBJ0_DROLE</name>
<keyword evidence="2" id="KW-1185">Reference proteome</keyword>
<reference evidence="3" key="1">
    <citation type="submission" date="2025-08" db="UniProtKB">
        <authorList>
            <consortium name="RefSeq"/>
        </authorList>
    </citation>
    <scope>IDENTIFICATION</scope>
    <source>
        <strain evidence="3">11010-0011.00</strain>
        <tissue evidence="3">Whole body</tissue>
    </source>
</reference>
<evidence type="ECO:0000313" key="3">
    <source>
        <dbReference type="RefSeq" id="XP_030384567.1"/>
    </source>
</evidence>
<organism evidence="2 3">
    <name type="scientific">Drosophila lebanonensis</name>
    <name type="common">Fruit fly</name>
    <name type="synonym">Scaptodrosophila lebanonensis</name>
    <dbReference type="NCBI Taxonomy" id="7225"/>
    <lineage>
        <taxon>Eukaryota</taxon>
        <taxon>Metazoa</taxon>
        <taxon>Ecdysozoa</taxon>
        <taxon>Arthropoda</taxon>
        <taxon>Hexapoda</taxon>
        <taxon>Insecta</taxon>
        <taxon>Pterygota</taxon>
        <taxon>Neoptera</taxon>
        <taxon>Endopterygota</taxon>
        <taxon>Diptera</taxon>
        <taxon>Brachycera</taxon>
        <taxon>Muscomorpha</taxon>
        <taxon>Ephydroidea</taxon>
        <taxon>Drosophilidae</taxon>
        <taxon>Scaptodrosophila</taxon>
    </lineage>
</organism>